<dbReference type="Gene3D" id="3.30.559.30">
    <property type="entry name" value="Nonribosomal peptide synthetase, condensation domain"/>
    <property type="match status" value="1"/>
</dbReference>
<dbReference type="Gene3D" id="3.30.559.10">
    <property type="entry name" value="Chloramphenicol acetyltransferase-like domain"/>
    <property type="match status" value="2"/>
</dbReference>
<sequence length="475" mass="49446">PPIHHLAAAGVSWRILIDDLATACDHIARGEPVILPPATPPGSWARRLLACAGSRALAAELDHWRGLDDAAAARLPGAAPAQPDTVAETVATGVEEVLVLDADTTAALLGRAGAAYRTQVNDLLLAGLVRAVAQWREAAGEHAGAGLLLELEGHGRESLAEAEAELDLGPALDLSRTVGWLTSAFPVRLPGGPRDDDAALIKGVKEALRQVPRRGLGFGVLAAHGPDHVRATLAALPAPQLSFNYLGRFDASLGAAAPVALAPESAGPTRSGDAPLGRALTINAGVRDGCLQVAFSTSRLRYDRATIARLSAAYGDALRALTAHCLDGAAGLTPSDVPLAALAQADLDGLGLDWAEVDDLYPLTPMQQGILFHALDAETSPEARGLYLNQVAVTASGLDPDRLVEAWAAVSARHPVLRSAILRANLPGTVPGGALQVVLRNPALPVTSEDWRDQTLPEPDLDARLDARAAAERER</sequence>
<dbReference type="GO" id="GO:0003824">
    <property type="term" value="F:catalytic activity"/>
    <property type="evidence" value="ECO:0007669"/>
    <property type="project" value="InterPro"/>
</dbReference>
<dbReference type="EMBL" id="LABX01000434">
    <property type="protein sequence ID" value="KMO24883.1"/>
    <property type="molecule type" value="Genomic_DNA"/>
</dbReference>
<comment type="caution">
    <text evidence="3">The sequence shown here is derived from an EMBL/GenBank/DDBJ whole genome shotgun (WGS) entry which is preliminary data.</text>
</comment>
<evidence type="ECO:0000313" key="4">
    <source>
        <dbReference type="Proteomes" id="UP000035929"/>
    </source>
</evidence>
<name>A0A0J6RU26_9HYPH</name>
<dbReference type="InterPro" id="IPR023213">
    <property type="entry name" value="CAT-like_dom_sf"/>
</dbReference>
<feature type="non-terminal residue" evidence="3">
    <location>
        <position position="1"/>
    </location>
</feature>
<feature type="region of interest" description="Disordered" evidence="1">
    <location>
        <begin position="449"/>
        <end position="475"/>
    </location>
</feature>
<dbReference type="PANTHER" id="PTHR45398">
    <property type="match status" value="1"/>
</dbReference>
<dbReference type="InterPro" id="IPR010060">
    <property type="entry name" value="NRPS_synth"/>
</dbReference>
<accession>A0A0J6RU26</accession>
<protein>
    <recommendedName>
        <fullName evidence="2">Condensation domain-containing protein</fullName>
    </recommendedName>
</protein>
<dbReference type="PANTHER" id="PTHR45398:SF1">
    <property type="entry name" value="ENZYME, PUTATIVE (JCVI)-RELATED"/>
    <property type="match status" value="1"/>
</dbReference>
<organism evidence="3 4">
    <name type="scientific">Methylobacterium aquaticum</name>
    <dbReference type="NCBI Taxonomy" id="270351"/>
    <lineage>
        <taxon>Bacteria</taxon>
        <taxon>Pseudomonadati</taxon>
        <taxon>Pseudomonadota</taxon>
        <taxon>Alphaproteobacteria</taxon>
        <taxon>Hyphomicrobiales</taxon>
        <taxon>Methylobacteriaceae</taxon>
        <taxon>Methylobacterium</taxon>
    </lineage>
</organism>
<dbReference type="RefSeq" id="WP_048468061.1">
    <property type="nucleotide sequence ID" value="NZ_LABX01000434.1"/>
</dbReference>
<evidence type="ECO:0000256" key="1">
    <source>
        <dbReference type="SAM" id="MobiDB-lite"/>
    </source>
</evidence>
<feature type="domain" description="Condensation" evidence="2">
    <location>
        <begin position="3"/>
        <end position="327"/>
    </location>
</feature>
<dbReference type="InterPro" id="IPR001242">
    <property type="entry name" value="Condensation_dom"/>
</dbReference>
<gene>
    <name evidence="3" type="ORF">VP06_33135</name>
</gene>
<dbReference type="SUPFAM" id="SSF52777">
    <property type="entry name" value="CoA-dependent acyltransferases"/>
    <property type="match status" value="3"/>
</dbReference>
<dbReference type="Pfam" id="PF00668">
    <property type="entry name" value="Condensation"/>
    <property type="match status" value="1"/>
</dbReference>
<dbReference type="NCBIfam" id="TIGR01720">
    <property type="entry name" value="NRPS-para261"/>
    <property type="match status" value="1"/>
</dbReference>
<evidence type="ECO:0000259" key="2">
    <source>
        <dbReference type="Pfam" id="PF00668"/>
    </source>
</evidence>
<dbReference type="Proteomes" id="UP000035929">
    <property type="component" value="Unassembled WGS sequence"/>
</dbReference>
<feature type="non-terminal residue" evidence="3">
    <location>
        <position position="475"/>
    </location>
</feature>
<evidence type="ECO:0000313" key="3">
    <source>
        <dbReference type="EMBL" id="KMO24883.1"/>
    </source>
</evidence>
<dbReference type="AlphaFoldDB" id="A0A0J6RU26"/>
<dbReference type="PATRIC" id="fig|270351.6.peg.5680"/>
<proteinExistence type="predicted"/>
<reference evidence="3 4" key="1">
    <citation type="submission" date="2015-03" db="EMBL/GenBank/DDBJ databases">
        <title>Genome sequencing of Methylobacterium aquaticum DSM16371 type strain.</title>
        <authorList>
            <person name="Chaudhry V."/>
            <person name="Patil P.B."/>
        </authorList>
    </citation>
    <scope>NUCLEOTIDE SEQUENCE [LARGE SCALE GENOMIC DNA]</scope>
    <source>
        <strain evidence="3 4">DSM 16371</strain>
    </source>
</reference>